<evidence type="ECO:0000313" key="4">
    <source>
        <dbReference type="Proteomes" id="UP000198662"/>
    </source>
</evidence>
<keyword evidence="4" id="KW-1185">Reference proteome</keyword>
<feature type="chain" id="PRO_5011690057" description="Transglycosylase SLT domain-containing protein" evidence="2">
    <location>
        <begin position="50"/>
        <end position="236"/>
    </location>
</feature>
<dbReference type="AlphaFoldDB" id="A0A1G9DY19"/>
<dbReference type="RefSeq" id="WP_218126243.1">
    <property type="nucleotide sequence ID" value="NZ_FNGF01000001.1"/>
</dbReference>
<accession>A0A1G9DY19</accession>
<dbReference type="Proteomes" id="UP000198662">
    <property type="component" value="Unassembled WGS sequence"/>
</dbReference>
<dbReference type="InterPro" id="IPR023346">
    <property type="entry name" value="Lysozyme-like_dom_sf"/>
</dbReference>
<protein>
    <recommendedName>
        <fullName evidence="5">Transglycosylase SLT domain-containing protein</fullName>
    </recommendedName>
</protein>
<proteinExistence type="predicted"/>
<name>A0A1G9DY19_9ACTN</name>
<feature type="region of interest" description="Disordered" evidence="1">
    <location>
        <begin position="91"/>
        <end position="133"/>
    </location>
</feature>
<reference evidence="4" key="1">
    <citation type="submission" date="2016-10" db="EMBL/GenBank/DDBJ databases">
        <authorList>
            <person name="Varghese N."/>
            <person name="Submissions S."/>
        </authorList>
    </citation>
    <scope>NUCLEOTIDE SEQUENCE [LARGE SCALE GENOMIC DNA]</scope>
    <source>
        <strain evidence="4">CGMCC 4.3147</strain>
    </source>
</reference>
<evidence type="ECO:0008006" key="5">
    <source>
        <dbReference type="Google" id="ProtNLM"/>
    </source>
</evidence>
<dbReference type="SUPFAM" id="SSF53955">
    <property type="entry name" value="Lysozyme-like"/>
    <property type="match status" value="1"/>
</dbReference>
<dbReference type="EMBL" id="FNGF01000001">
    <property type="protein sequence ID" value="SDK68710.1"/>
    <property type="molecule type" value="Genomic_DNA"/>
</dbReference>
<dbReference type="STRING" id="380244.SAMN05216298_1173"/>
<evidence type="ECO:0000256" key="1">
    <source>
        <dbReference type="SAM" id="MobiDB-lite"/>
    </source>
</evidence>
<evidence type="ECO:0000256" key="2">
    <source>
        <dbReference type="SAM" id="SignalP"/>
    </source>
</evidence>
<feature type="signal peptide" evidence="2">
    <location>
        <begin position="1"/>
        <end position="49"/>
    </location>
</feature>
<sequence length="236" mass="25066">MFTRLKTTRAKHRAAERRPGGLRHVVRTRVFVSSAAVLLAVGSASSASAAIIATDDPTAEEQLAEQIVADAGTADRQWDDVASMDSILPEKAEAAPETAPSAPAEVPVEEEPPAEEAAPEEESSGPSVDISAECSDYSGNQAIGCTMTLDAGYDMGEFQCLVDLWNRESGWDETAYNSGSGAYGIPQSLPGDKMSANGDDWETNPATQIAWGLDYIDGRYGSPCAAWSHSESNGWY</sequence>
<feature type="compositionally biased region" description="Acidic residues" evidence="1">
    <location>
        <begin position="107"/>
        <end position="123"/>
    </location>
</feature>
<keyword evidence="2" id="KW-0732">Signal</keyword>
<gene>
    <name evidence="3" type="ORF">SAMN05216298_1173</name>
</gene>
<evidence type="ECO:0000313" key="3">
    <source>
        <dbReference type="EMBL" id="SDK68710.1"/>
    </source>
</evidence>
<organism evidence="3 4">
    <name type="scientific">Glycomyces sambucus</name>
    <dbReference type="NCBI Taxonomy" id="380244"/>
    <lineage>
        <taxon>Bacteria</taxon>
        <taxon>Bacillati</taxon>
        <taxon>Actinomycetota</taxon>
        <taxon>Actinomycetes</taxon>
        <taxon>Glycomycetales</taxon>
        <taxon>Glycomycetaceae</taxon>
        <taxon>Glycomyces</taxon>
    </lineage>
</organism>
<feature type="compositionally biased region" description="Low complexity" evidence="1">
    <location>
        <begin position="95"/>
        <end position="106"/>
    </location>
</feature>